<dbReference type="Proteomes" id="UP000292507">
    <property type="component" value="Unassembled WGS sequence"/>
</dbReference>
<organism evidence="2 3">
    <name type="scientific">Blastococcus saxobsidens</name>
    <dbReference type="NCBI Taxonomy" id="138336"/>
    <lineage>
        <taxon>Bacteria</taxon>
        <taxon>Bacillati</taxon>
        <taxon>Actinomycetota</taxon>
        <taxon>Actinomycetes</taxon>
        <taxon>Geodermatophilales</taxon>
        <taxon>Geodermatophilaceae</taxon>
        <taxon>Blastococcus</taxon>
    </lineage>
</organism>
<feature type="region of interest" description="Disordered" evidence="1">
    <location>
        <begin position="68"/>
        <end position="92"/>
    </location>
</feature>
<dbReference type="AlphaFoldDB" id="A0A4V2G1U6"/>
<comment type="caution">
    <text evidence="2">The sequence shown here is derived from an EMBL/GenBank/DDBJ whole genome shotgun (WGS) entry which is preliminary data.</text>
</comment>
<feature type="compositionally biased region" description="Basic residues" evidence="1">
    <location>
        <begin position="82"/>
        <end position="92"/>
    </location>
</feature>
<proteinExistence type="predicted"/>
<keyword evidence="3" id="KW-1185">Reference proteome</keyword>
<accession>A0A4V2G1U6</accession>
<protein>
    <submittedName>
        <fullName evidence="2">Uncharacterized protein</fullName>
    </submittedName>
</protein>
<evidence type="ECO:0000313" key="2">
    <source>
        <dbReference type="EMBL" id="RZU30616.1"/>
    </source>
</evidence>
<gene>
    <name evidence="2" type="ORF">BKA19_0236</name>
</gene>
<sequence length="92" mass="10570">MRRRRAGRCPNGSQATDENGQPITFATPGAPTLEERRRYALAVQRATTPAALTPERQAEVDAIHRRNRELFPHLYNADDYRPRRKPLPHPRS</sequence>
<name>A0A4V2G1U6_9ACTN</name>
<dbReference type="EMBL" id="SHKV01000001">
    <property type="protein sequence ID" value="RZU30616.1"/>
    <property type="molecule type" value="Genomic_DNA"/>
</dbReference>
<evidence type="ECO:0000313" key="3">
    <source>
        <dbReference type="Proteomes" id="UP000292507"/>
    </source>
</evidence>
<feature type="region of interest" description="Disordered" evidence="1">
    <location>
        <begin position="1"/>
        <end position="32"/>
    </location>
</feature>
<feature type="compositionally biased region" description="Polar residues" evidence="1">
    <location>
        <begin position="11"/>
        <end position="24"/>
    </location>
</feature>
<feature type="compositionally biased region" description="Basic and acidic residues" evidence="1">
    <location>
        <begin position="68"/>
        <end position="81"/>
    </location>
</feature>
<reference evidence="2 3" key="1">
    <citation type="submission" date="2019-02" db="EMBL/GenBank/DDBJ databases">
        <title>Sequencing the genomes of 1000 actinobacteria strains.</title>
        <authorList>
            <person name="Klenk H.-P."/>
        </authorList>
    </citation>
    <scope>NUCLEOTIDE SEQUENCE [LARGE SCALE GENOMIC DNA]</scope>
    <source>
        <strain evidence="2 3">DSM 44509</strain>
    </source>
</reference>
<evidence type="ECO:0000256" key="1">
    <source>
        <dbReference type="SAM" id="MobiDB-lite"/>
    </source>
</evidence>